<evidence type="ECO:0000313" key="21">
    <source>
        <dbReference type="Proteomes" id="UP001499951"/>
    </source>
</evidence>
<evidence type="ECO:0000256" key="4">
    <source>
        <dbReference type="ARBA" id="ARBA00022660"/>
    </source>
</evidence>
<keyword evidence="7" id="KW-1278">Translocase</keyword>
<name>A0ABN1E5E5_9PROT</name>
<feature type="transmembrane region" description="Helical" evidence="16">
    <location>
        <begin position="93"/>
        <end position="115"/>
    </location>
</feature>
<dbReference type="CDD" id="cd13912">
    <property type="entry name" value="CcO_II_C"/>
    <property type="match status" value="1"/>
</dbReference>
<keyword evidence="4 14" id="KW-0679">Respiratory chain</keyword>
<evidence type="ECO:0000256" key="11">
    <source>
        <dbReference type="ARBA" id="ARBA00023136"/>
    </source>
</evidence>
<organism evidence="20 21">
    <name type="scientific">Rhizomicrobium electricum</name>
    <dbReference type="NCBI Taxonomy" id="480070"/>
    <lineage>
        <taxon>Bacteria</taxon>
        <taxon>Pseudomonadati</taxon>
        <taxon>Pseudomonadota</taxon>
        <taxon>Alphaproteobacteria</taxon>
        <taxon>Micropepsales</taxon>
        <taxon>Micropepsaceae</taxon>
        <taxon>Rhizomicrobium</taxon>
    </lineage>
</organism>
<keyword evidence="17" id="KW-0732">Signal</keyword>
<proteinExistence type="inferred from homology"/>
<dbReference type="Pfam" id="PF00116">
    <property type="entry name" value="COX2"/>
    <property type="match status" value="1"/>
</dbReference>
<evidence type="ECO:0000256" key="15">
    <source>
        <dbReference type="RuleBase" id="RU004024"/>
    </source>
</evidence>
<gene>
    <name evidence="20" type="primary">coxB</name>
    <name evidence="20" type="ORF">GCM10008942_04990</name>
</gene>
<reference evidence="20 21" key="1">
    <citation type="journal article" date="2019" name="Int. J. Syst. Evol. Microbiol.">
        <title>The Global Catalogue of Microorganisms (GCM) 10K type strain sequencing project: providing services to taxonomists for standard genome sequencing and annotation.</title>
        <authorList>
            <consortium name="The Broad Institute Genomics Platform"/>
            <consortium name="The Broad Institute Genome Sequencing Center for Infectious Disease"/>
            <person name="Wu L."/>
            <person name="Ma J."/>
        </authorList>
    </citation>
    <scope>NUCLEOTIDE SEQUENCE [LARGE SCALE GENOMIC DNA]</scope>
    <source>
        <strain evidence="20 21">JCM 15089</strain>
    </source>
</reference>
<dbReference type="Pfam" id="PF02790">
    <property type="entry name" value="COX2_TM"/>
    <property type="match status" value="1"/>
</dbReference>
<evidence type="ECO:0000256" key="17">
    <source>
        <dbReference type="SAM" id="SignalP"/>
    </source>
</evidence>
<dbReference type="InterPro" id="IPR045187">
    <property type="entry name" value="CcO_II"/>
</dbReference>
<comment type="catalytic activity">
    <reaction evidence="13 15">
        <text>4 Fe(II)-[cytochrome c] + O2 + 8 H(+)(in) = 4 Fe(III)-[cytochrome c] + 2 H2O + 4 H(+)(out)</text>
        <dbReference type="Rhea" id="RHEA:11436"/>
        <dbReference type="Rhea" id="RHEA-COMP:10350"/>
        <dbReference type="Rhea" id="RHEA-COMP:14399"/>
        <dbReference type="ChEBI" id="CHEBI:15377"/>
        <dbReference type="ChEBI" id="CHEBI:15378"/>
        <dbReference type="ChEBI" id="CHEBI:15379"/>
        <dbReference type="ChEBI" id="CHEBI:29033"/>
        <dbReference type="ChEBI" id="CHEBI:29034"/>
        <dbReference type="EC" id="7.1.1.9"/>
    </reaction>
</comment>
<keyword evidence="5 14" id="KW-0812">Transmembrane</keyword>
<dbReference type="InterPro" id="IPR002429">
    <property type="entry name" value="CcO_II-like_C"/>
</dbReference>
<dbReference type="Proteomes" id="UP001499951">
    <property type="component" value="Unassembled WGS sequence"/>
</dbReference>
<evidence type="ECO:0000256" key="8">
    <source>
        <dbReference type="ARBA" id="ARBA00022982"/>
    </source>
</evidence>
<dbReference type="PANTHER" id="PTHR22888">
    <property type="entry name" value="CYTOCHROME C OXIDASE, SUBUNIT II"/>
    <property type="match status" value="1"/>
</dbReference>
<sequence length="272" mass="30211">MSLRLVLSALGLSLMSGPAQAARDWQVRDWQVGLQAPVTPVMERLSHFHTELVWIVTAICVLVAGLLVTVMVRFNSRTHQVPSKTHHNTALEMMWTLAPVIILVIIAIPSFKLLYYEADIPKPDVTIQAVGHQWYWTYVYPKDGGFQFDSNMLPETAAKQAGKPRLLGTDNPVVVPVNKNVEVITTGADVIHSWAVPAFGVKMDAIPGRLNHTWFRATREGTYYGQCSELCGANHAFMPIEVKVVSEPAYRAWLAMAKKKYAADDTARVASN</sequence>
<comment type="cofactor">
    <cofactor evidence="15">
        <name>Cu cation</name>
        <dbReference type="ChEBI" id="CHEBI:23378"/>
    </cofactor>
    <text evidence="15">Binds a copper A center.</text>
</comment>
<keyword evidence="6 15" id="KW-0479">Metal-binding</keyword>
<evidence type="ECO:0000256" key="6">
    <source>
        <dbReference type="ARBA" id="ARBA00022723"/>
    </source>
</evidence>
<dbReference type="Gene3D" id="2.60.40.420">
    <property type="entry name" value="Cupredoxins - blue copper proteins"/>
    <property type="match status" value="1"/>
</dbReference>
<protein>
    <recommendedName>
        <fullName evidence="15">Cytochrome c oxidase subunit 2</fullName>
        <ecNumber evidence="15">7.1.1.9</ecNumber>
    </recommendedName>
</protein>
<comment type="subcellular location">
    <subcellularLocation>
        <location evidence="14">Cell membrane</location>
        <topology evidence="14">Multi-pass membrane protein</topology>
    </subcellularLocation>
    <subcellularLocation>
        <location evidence="1">Membrane</location>
        <topology evidence="1">Multi-pass membrane protein</topology>
    </subcellularLocation>
</comment>
<evidence type="ECO:0000259" key="18">
    <source>
        <dbReference type="PROSITE" id="PS50857"/>
    </source>
</evidence>
<feature type="signal peptide" evidence="17">
    <location>
        <begin position="1"/>
        <end position="21"/>
    </location>
</feature>
<keyword evidence="8 14" id="KW-0249">Electron transport</keyword>
<dbReference type="InterPro" id="IPR011759">
    <property type="entry name" value="Cyt_c_oxidase_su2_TM_dom"/>
</dbReference>
<dbReference type="InterPro" id="IPR034210">
    <property type="entry name" value="CcO_II_C"/>
</dbReference>
<dbReference type="RefSeq" id="WP_166931262.1">
    <property type="nucleotide sequence ID" value="NZ_BAAADD010000001.1"/>
</dbReference>
<evidence type="ECO:0000259" key="19">
    <source>
        <dbReference type="PROSITE" id="PS50999"/>
    </source>
</evidence>
<keyword evidence="3 14" id="KW-0813">Transport</keyword>
<evidence type="ECO:0000256" key="10">
    <source>
        <dbReference type="ARBA" id="ARBA00023008"/>
    </source>
</evidence>
<comment type="similarity">
    <text evidence="2 14">Belongs to the cytochrome c oxidase subunit 2 family.</text>
</comment>
<dbReference type="InterPro" id="IPR036257">
    <property type="entry name" value="Cyt_c_oxidase_su2_TM_sf"/>
</dbReference>
<feature type="domain" description="Cytochrome oxidase subunit II transmembrane region profile" evidence="19">
    <location>
        <begin position="26"/>
        <end position="121"/>
    </location>
</feature>
<dbReference type="PRINTS" id="PR01166">
    <property type="entry name" value="CYCOXIDASEII"/>
</dbReference>
<dbReference type="InterPro" id="IPR008972">
    <property type="entry name" value="Cupredoxin"/>
</dbReference>
<evidence type="ECO:0000256" key="5">
    <source>
        <dbReference type="ARBA" id="ARBA00022692"/>
    </source>
</evidence>
<dbReference type="SUPFAM" id="SSF81464">
    <property type="entry name" value="Cytochrome c oxidase subunit II-like, transmembrane region"/>
    <property type="match status" value="1"/>
</dbReference>
<keyword evidence="21" id="KW-1185">Reference proteome</keyword>
<feature type="domain" description="Cytochrome oxidase subunit II copper A binding" evidence="18">
    <location>
        <begin position="122"/>
        <end position="256"/>
    </location>
</feature>
<dbReference type="EC" id="7.1.1.9" evidence="15"/>
<evidence type="ECO:0000256" key="14">
    <source>
        <dbReference type="RuleBase" id="RU000456"/>
    </source>
</evidence>
<dbReference type="EMBL" id="BAAADD010000001">
    <property type="protein sequence ID" value="GAA0559512.1"/>
    <property type="molecule type" value="Genomic_DNA"/>
</dbReference>
<dbReference type="PROSITE" id="PS50999">
    <property type="entry name" value="COX2_TM"/>
    <property type="match status" value="1"/>
</dbReference>
<evidence type="ECO:0000256" key="2">
    <source>
        <dbReference type="ARBA" id="ARBA00007866"/>
    </source>
</evidence>
<evidence type="ECO:0000256" key="13">
    <source>
        <dbReference type="ARBA" id="ARBA00047816"/>
    </source>
</evidence>
<dbReference type="PROSITE" id="PS00078">
    <property type="entry name" value="COX2"/>
    <property type="match status" value="1"/>
</dbReference>
<evidence type="ECO:0000256" key="1">
    <source>
        <dbReference type="ARBA" id="ARBA00004141"/>
    </source>
</evidence>
<dbReference type="NCBIfam" id="TIGR02866">
    <property type="entry name" value="CoxB"/>
    <property type="match status" value="1"/>
</dbReference>
<evidence type="ECO:0000313" key="20">
    <source>
        <dbReference type="EMBL" id="GAA0559512.1"/>
    </source>
</evidence>
<keyword evidence="11 16" id="KW-0472">Membrane</keyword>
<feature type="transmembrane region" description="Helical" evidence="16">
    <location>
        <begin position="52"/>
        <end position="72"/>
    </location>
</feature>
<dbReference type="InterPro" id="IPR014222">
    <property type="entry name" value="Cyt_c_oxidase_su2"/>
</dbReference>
<evidence type="ECO:0000256" key="12">
    <source>
        <dbReference type="ARBA" id="ARBA00024688"/>
    </source>
</evidence>
<evidence type="ECO:0000256" key="3">
    <source>
        <dbReference type="ARBA" id="ARBA00022448"/>
    </source>
</evidence>
<dbReference type="PANTHER" id="PTHR22888:SF9">
    <property type="entry name" value="CYTOCHROME C OXIDASE SUBUNIT 2"/>
    <property type="match status" value="1"/>
</dbReference>
<dbReference type="PROSITE" id="PS50857">
    <property type="entry name" value="COX2_CUA"/>
    <property type="match status" value="1"/>
</dbReference>
<accession>A0ABN1E5E5</accession>
<feature type="chain" id="PRO_5045665787" description="Cytochrome c oxidase subunit 2" evidence="17">
    <location>
        <begin position="22"/>
        <end position="272"/>
    </location>
</feature>
<keyword evidence="9 16" id="KW-1133">Transmembrane helix</keyword>
<dbReference type="Gene3D" id="1.10.287.90">
    <property type="match status" value="1"/>
</dbReference>
<evidence type="ECO:0000256" key="9">
    <source>
        <dbReference type="ARBA" id="ARBA00022989"/>
    </source>
</evidence>
<dbReference type="SUPFAM" id="SSF49503">
    <property type="entry name" value="Cupredoxins"/>
    <property type="match status" value="1"/>
</dbReference>
<dbReference type="InterPro" id="IPR001505">
    <property type="entry name" value="Copper_CuA"/>
</dbReference>
<evidence type="ECO:0000256" key="7">
    <source>
        <dbReference type="ARBA" id="ARBA00022967"/>
    </source>
</evidence>
<evidence type="ECO:0000256" key="16">
    <source>
        <dbReference type="SAM" id="Phobius"/>
    </source>
</evidence>
<keyword evidence="10 15" id="KW-0186">Copper</keyword>
<comment type="function">
    <text evidence="12 15">Subunits I and II form the functional core of the enzyme complex. Electrons originating in cytochrome c are transferred via heme a and Cu(A) to the binuclear center formed by heme a3 and Cu(B).</text>
</comment>
<comment type="caution">
    <text evidence="20">The sequence shown here is derived from an EMBL/GenBank/DDBJ whole genome shotgun (WGS) entry which is preliminary data.</text>
</comment>